<name>A0A1U7MVW3_9CYAN</name>
<dbReference type="AlphaFoldDB" id="A0A1U7MVW3"/>
<accession>A0A1U7MVW3</accession>
<dbReference type="Proteomes" id="UP000186657">
    <property type="component" value="Unassembled WGS sequence"/>
</dbReference>
<protein>
    <submittedName>
        <fullName evidence="1">Uncharacterized protein</fullName>
    </submittedName>
</protein>
<dbReference type="EMBL" id="MKZS01000001">
    <property type="protein sequence ID" value="OLT57836.1"/>
    <property type="molecule type" value="Genomic_DNA"/>
</dbReference>
<reference evidence="1 2" key="1">
    <citation type="submission" date="2016-10" db="EMBL/GenBank/DDBJ databases">
        <title>Comparative genomics uncovers the prolific and rare metabolic potential of the cyanobacterial genus Moorea.</title>
        <authorList>
            <person name="Leao T."/>
            <person name="Castelao G."/>
            <person name="Korobeynikov A."/>
            <person name="Monroe E.A."/>
            <person name="Podell S."/>
            <person name="Glukhov E."/>
            <person name="Allen E."/>
            <person name="Gerwick W.H."/>
            <person name="Gerwick L."/>
        </authorList>
    </citation>
    <scope>NUCLEOTIDE SEQUENCE [LARGE SCALE GENOMIC DNA]</scope>
    <source>
        <strain evidence="1 2">PNG5-198</strain>
    </source>
</reference>
<proteinExistence type="predicted"/>
<comment type="caution">
    <text evidence="1">The sequence shown here is derived from an EMBL/GenBank/DDBJ whole genome shotgun (WGS) entry which is preliminary data.</text>
</comment>
<organism evidence="1 2">
    <name type="scientific">Moorena bouillonii PNG</name>
    <dbReference type="NCBI Taxonomy" id="568701"/>
    <lineage>
        <taxon>Bacteria</taxon>
        <taxon>Bacillati</taxon>
        <taxon>Cyanobacteriota</taxon>
        <taxon>Cyanophyceae</taxon>
        <taxon>Coleofasciculales</taxon>
        <taxon>Coleofasciculaceae</taxon>
        <taxon>Moorena</taxon>
    </lineage>
</organism>
<evidence type="ECO:0000313" key="2">
    <source>
        <dbReference type="Proteomes" id="UP000186657"/>
    </source>
</evidence>
<gene>
    <name evidence="1" type="ORF">BJP37_01020</name>
</gene>
<keyword evidence="2" id="KW-1185">Reference proteome</keyword>
<evidence type="ECO:0000313" key="1">
    <source>
        <dbReference type="EMBL" id="OLT57836.1"/>
    </source>
</evidence>
<sequence length="68" mass="7789">MSLFYINHFGQFCLAFRAINISNFIKVPPCFRVTCIYNLGAFYVLQQLSFHGIKPDPLTAAAAVYRNR</sequence>